<dbReference type="Pfam" id="PF01682">
    <property type="entry name" value="DB"/>
    <property type="match status" value="1"/>
</dbReference>
<evidence type="ECO:0000313" key="4">
    <source>
        <dbReference type="Proteomes" id="UP000887540"/>
    </source>
</evidence>
<accession>A0A914CQJ0</accession>
<feature type="chain" id="PRO_5037161642" description="Domain of unknown function DB domain-containing protein" evidence="2">
    <location>
        <begin position="22"/>
        <end position="230"/>
    </location>
</feature>
<evidence type="ECO:0000259" key="3">
    <source>
        <dbReference type="Pfam" id="PF01682"/>
    </source>
</evidence>
<keyword evidence="2" id="KW-0732">Signal</keyword>
<feature type="region of interest" description="Disordered" evidence="1">
    <location>
        <begin position="210"/>
        <end position="230"/>
    </location>
</feature>
<feature type="domain" description="Domain of unknown function DB" evidence="3">
    <location>
        <begin position="94"/>
        <end position="196"/>
    </location>
</feature>
<feature type="signal peptide" evidence="2">
    <location>
        <begin position="1"/>
        <end position="21"/>
    </location>
</feature>
<organism evidence="4 5">
    <name type="scientific">Acrobeloides nanus</name>
    <dbReference type="NCBI Taxonomy" id="290746"/>
    <lineage>
        <taxon>Eukaryota</taxon>
        <taxon>Metazoa</taxon>
        <taxon>Ecdysozoa</taxon>
        <taxon>Nematoda</taxon>
        <taxon>Chromadorea</taxon>
        <taxon>Rhabditida</taxon>
        <taxon>Tylenchina</taxon>
        <taxon>Cephalobomorpha</taxon>
        <taxon>Cephaloboidea</taxon>
        <taxon>Cephalobidae</taxon>
        <taxon>Acrobeloides</taxon>
    </lineage>
</organism>
<keyword evidence="4" id="KW-1185">Reference proteome</keyword>
<name>A0A914CQJ0_9BILA</name>
<dbReference type="Proteomes" id="UP000887540">
    <property type="component" value="Unplaced"/>
</dbReference>
<proteinExistence type="predicted"/>
<reference evidence="5" key="1">
    <citation type="submission" date="2022-11" db="UniProtKB">
        <authorList>
            <consortium name="WormBaseParasite"/>
        </authorList>
    </citation>
    <scope>IDENTIFICATION</scope>
</reference>
<evidence type="ECO:0000256" key="2">
    <source>
        <dbReference type="SAM" id="SignalP"/>
    </source>
</evidence>
<protein>
    <recommendedName>
        <fullName evidence="3">Domain of unknown function DB domain-containing protein</fullName>
    </recommendedName>
</protein>
<evidence type="ECO:0000313" key="5">
    <source>
        <dbReference type="WBParaSite" id="ACRNAN_scaffold129.g17654.t1"/>
    </source>
</evidence>
<dbReference type="InterPro" id="IPR002602">
    <property type="entry name" value="DB"/>
</dbReference>
<dbReference type="AlphaFoldDB" id="A0A914CQJ0"/>
<dbReference type="PANTHER" id="PTHR46705">
    <property type="entry name" value="PROTEIN CBG09805"/>
    <property type="match status" value="1"/>
</dbReference>
<evidence type="ECO:0000256" key="1">
    <source>
        <dbReference type="SAM" id="MobiDB-lite"/>
    </source>
</evidence>
<feature type="compositionally biased region" description="Acidic residues" evidence="1">
    <location>
        <begin position="218"/>
        <end position="230"/>
    </location>
</feature>
<dbReference type="PANTHER" id="PTHR46705:SF9">
    <property type="entry name" value="DOMAIN OF UNKNOWN FUNCTION DB DOMAIN-CONTAINING PROTEIN"/>
    <property type="match status" value="1"/>
</dbReference>
<sequence>MIYILVGCLLAFLTSLPYNEACFSSGCGPTCGPPPPPPIGGCGGGCSPGYACGGYGCYKVRAKVASSKTLKIDEDETGAIADRLKTPDEQFLECCTEHNLPDACLSKCSYRTYTRDALQNMYFRADQCPIQAASHIHYCAAQGRDHRQCCMRNGIASTLAGPKCLVFCDQRPGNVTQLDLTYLPCYDRFESMKGCFWYDVNQRAQRQFASRSFSESSLESEDPNEDPSRK</sequence>
<dbReference type="WBParaSite" id="ACRNAN_scaffold129.g17654.t1">
    <property type="protein sequence ID" value="ACRNAN_scaffold129.g17654.t1"/>
    <property type="gene ID" value="ACRNAN_scaffold129.g17654"/>
</dbReference>